<keyword evidence="2" id="KW-1185">Reference proteome</keyword>
<dbReference type="RefSeq" id="WP_202066094.1">
    <property type="nucleotide sequence ID" value="NZ_JAEQMY010000177.1"/>
</dbReference>
<dbReference type="AlphaFoldDB" id="A0A936ZLI5"/>
<protein>
    <submittedName>
        <fullName evidence="1">Uncharacterized protein</fullName>
    </submittedName>
</protein>
<evidence type="ECO:0000313" key="2">
    <source>
        <dbReference type="Proteomes" id="UP000605848"/>
    </source>
</evidence>
<gene>
    <name evidence="1" type="ORF">JKG68_30815</name>
</gene>
<dbReference type="EMBL" id="JAEQMY010000177">
    <property type="protein sequence ID" value="MBL0408275.1"/>
    <property type="molecule type" value="Genomic_DNA"/>
</dbReference>
<dbReference type="Proteomes" id="UP000605848">
    <property type="component" value="Unassembled WGS sequence"/>
</dbReference>
<evidence type="ECO:0000313" key="1">
    <source>
        <dbReference type="EMBL" id="MBL0408275.1"/>
    </source>
</evidence>
<organism evidence="1 2">
    <name type="scientific">Microvirga aerilata</name>
    <dbReference type="NCBI Taxonomy" id="670292"/>
    <lineage>
        <taxon>Bacteria</taxon>
        <taxon>Pseudomonadati</taxon>
        <taxon>Pseudomonadota</taxon>
        <taxon>Alphaproteobacteria</taxon>
        <taxon>Hyphomicrobiales</taxon>
        <taxon>Methylobacteriaceae</taxon>
        <taxon>Microvirga</taxon>
    </lineage>
</organism>
<comment type="caution">
    <text evidence="1">The sequence shown here is derived from an EMBL/GenBank/DDBJ whole genome shotgun (WGS) entry which is preliminary data.</text>
</comment>
<reference evidence="1" key="1">
    <citation type="submission" date="2021-01" db="EMBL/GenBank/DDBJ databases">
        <title>Microvirga sp.</title>
        <authorList>
            <person name="Kim M.K."/>
        </authorList>
    </citation>
    <scope>NUCLEOTIDE SEQUENCE</scope>
    <source>
        <strain evidence="1">5420S-16</strain>
    </source>
</reference>
<accession>A0A936ZLI5</accession>
<proteinExistence type="predicted"/>
<sequence length="110" mass="12079">MPDKVRLHRLARPKDSGRLAASPPRYRIFCHLAQALPRILSGLLHGTRFTDGPQVVDLVSAPKVNRANVPGSPAFAHLIGRALTQTAYSGRPSYVAEPVPDWVMLLTLFN</sequence>
<name>A0A936ZLI5_9HYPH</name>